<gene>
    <name evidence="1" type="ORF">T069G_09739</name>
</gene>
<proteinExistence type="predicted"/>
<name>A0A9W9E6E6_9HYPO</name>
<sequence>MAKVQIAKTDKSTTTVGCTVMAKPQPDGHKIDENHTTLGCTVMAKPKARQHKIDENHTTLGCTIIWMGFKSIPECVMKYSILLFIRNDFNV</sequence>
<organism evidence="1 2">
    <name type="scientific">Trichoderma breve</name>
    <dbReference type="NCBI Taxonomy" id="2034170"/>
    <lineage>
        <taxon>Eukaryota</taxon>
        <taxon>Fungi</taxon>
        <taxon>Dikarya</taxon>
        <taxon>Ascomycota</taxon>
        <taxon>Pezizomycotina</taxon>
        <taxon>Sordariomycetes</taxon>
        <taxon>Hypocreomycetidae</taxon>
        <taxon>Hypocreales</taxon>
        <taxon>Hypocreaceae</taxon>
        <taxon>Trichoderma</taxon>
    </lineage>
</organism>
<dbReference type="RefSeq" id="XP_056025427.1">
    <property type="nucleotide sequence ID" value="XM_056176949.1"/>
</dbReference>
<accession>A0A9W9E6E6</accession>
<evidence type="ECO:0000313" key="1">
    <source>
        <dbReference type="EMBL" id="KAJ4856371.1"/>
    </source>
</evidence>
<dbReference type="AlphaFoldDB" id="A0A9W9E6E6"/>
<dbReference type="EMBL" id="JAOPEN010000006">
    <property type="protein sequence ID" value="KAJ4856371.1"/>
    <property type="molecule type" value="Genomic_DNA"/>
</dbReference>
<dbReference type="GeneID" id="80871637"/>
<evidence type="ECO:0000313" key="2">
    <source>
        <dbReference type="Proteomes" id="UP001140511"/>
    </source>
</evidence>
<dbReference type="Proteomes" id="UP001140511">
    <property type="component" value="Unassembled WGS sequence"/>
</dbReference>
<keyword evidence="2" id="KW-1185">Reference proteome</keyword>
<comment type="caution">
    <text evidence="1">The sequence shown here is derived from an EMBL/GenBank/DDBJ whole genome shotgun (WGS) entry which is preliminary data.</text>
</comment>
<reference evidence="1" key="1">
    <citation type="submission" date="2022-09" db="EMBL/GenBank/DDBJ databases">
        <title>Chromosome-level assembly of Trichoderma breve T069, a fungus used in development of biopesticide product.</title>
        <authorList>
            <person name="Lin R."/>
            <person name="Liu T."/>
        </authorList>
    </citation>
    <scope>NUCLEOTIDE SEQUENCE</scope>
    <source>
        <strain evidence="1">T069</strain>
    </source>
</reference>
<protein>
    <submittedName>
        <fullName evidence="1">Uncharacterized protein</fullName>
    </submittedName>
</protein>